<name>A0A4Q7VV33_9BURK</name>
<dbReference type="NCBIfam" id="TIGR02523">
    <property type="entry name" value="type_IV_pilV"/>
    <property type="match status" value="1"/>
</dbReference>
<keyword evidence="1" id="KW-0812">Transmembrane</keyword>
<gene>
    <name evidence="2" type="ORF">EV670_1222</name>
</gene>
<sequence length="155" mass="16227">MKKTSSRPRRRPQSGFMLLEVLVAILIFAIGVLSLVGLQVASIKESTQAKYRADATLLANDLISRMWVTDRSFATIDAQFDSAGPGAAYTAWLPAVQAALPGSAATPPVVTVESVAGGGAAGTPSSRVTLTLSWKAPTEPVADPPHNLTVVTQIK</sequence>
<dbReference type="InterPro" id="IPR012902">
    <property type="entry name" value="N_methyl_site"/>
</dbReference>
<reference evidence="2 3" key="1">
    <citation type="submission" date="2019-02" db="EMBL/GenBank/DDBJ databases">
        <title>Genomic Encyclopedia of Type Strains, Phase IV (KMG-IV): sequencing the most valuable type-strain genomes for metagenomic binning, comparative biology and taxonomic classification.</title>
        <authorList>
            <person name="Goeker M."/>
        </authorList>
    </citation>
    <scope>NUCLEOTIDE SEQUENCE [LARGE SCALE GENOMIC DNA]</scope>
    <source>
        <strain evidence="2 3">DSM 19570</strain>
    </source>
</reference>
<dbReference type="RefSeq" id="WP_130430976.1">
    <property type="nucleotide sequence ID" value="NZ_SHKP01000005.1"/>
</dbReference>
<proteinExistence type="predicted"/>
<protein>
    <submittedName>
        <fullName evidence="2">Type IV pilus assembly protein PilV</fullName>
    </submittedName>
</protein>
<keyword evidence="1" id="KW-0472">Membrane</keyword>
<keyword evidence="1" id="KW-1133">Transmembrane helix</keyword>
<dbReference type="InterPro" id="IPR013362">
    <property type="entry name" value="Pilus_4_PilV"/>
</dbReference>
<evidence type="ECO:0000313" key="3">
    <source>
        <dbReference type="Proteomes" id="UP000293671"/>
    </source>
</evidence>
<keyword evidence="3" id="KW-1185">Reference proteome</keyword>
<organism evidence="2 3">
    <name type="scientific">Rivibacter subsaxonicus</name>
    <dbReference type="NCBI Taxonomy" id="457575"/>
    <lineage>
        <taxon>Bacteria</taxon>
        <taxon>Pseudomonadati</taxon>
        <taxon>Pseudomonadota</taxon>
        <taxon>Betaproteobacteria</taxon>
        <taxon>Burkholderiales</taxon>
        <taxon>Rivibacter</taxon>
    </lineage>
</organism>
<dbReference type="Proteomes" id="UP000293671">
    <property type="component" value="Unassembled WGS sequence"/>
</dbReference>
<evidence type="ECO:0000313" key="2">
    <source>
        <dbReference type="EMBL" id="RZU00522.1"/>
    </source>
</evidence>
<dbReference type="EMBL" id="SHKP01000005">
    <property type="protein sequence ID" value="RZU00522.1"/>
    <property type="molecule type" value="Genomic_DNA"/>
</dbReference>
<dbReference type="OrthoDB" id="193195at2"/>
<evidence type="ECO:0000256" key="1">
    <source>
        <dbReference type="SAM" id="Phobius"/>
    </source>
</evidence>
<feature type="transmembrane region" description="Helical" evidence="1">
    <location>
        <begin position="21"/>
        <end position="41"/>
    </location>
</feature>
<dbReference type="Pfam" id="PF07963">
    <property type="entry name" value="N_methyl"/>
    <property type="match status" value="1"/>
</dbReference>
<accession>A0A4Q7VV33</accession>
<dbReference type="AlphaFoldDB" id="A0A4Q7VV33"/>
<comment type="caution">
    <text evidence="2">The sequence shown here is derived from an EMBL/GenBank/DDBJ whole genome shotgun (WGS) entry which is preliminary data.</text>
</comment>